<dbReference type="AlphaFoldDB" id="A0A558BVS0"/>
<comment type="caution">
    <text evidence="1">The sequence shown here is derived from an EMBL/GenBank/DDBJ whole genome shotgun (WGS) entry which is preliminary data.</text>
</comment>
<keyword evidence="2" id="KW-1185">Reference proteome</keyword>
<accession>A0A558BVS0</accession>
<dbReference type="EMBL" id="VMRJ01000003">
    <property type="protein sequence ID" value="TVT40618.1"/>
    <property type="molecule type" value="Genomic_DNA"/>
</dbReference>
<proteinExistence type="predicted"/>
<sequence length="74" mass="7964">MPPVFVDLVSRWLSSQLGTGLRGDMSPSTQKTIMRESTRQCAVRGTSRLTIGGQRGSGSYTFDAALQAAPTAFR</sequence>
<gene>
    <name evidence="1" type="ORF">FNT36_14205</name>
</gene>
<reference evidence="1 2" key="1">
    <citation type="submission" date="2019-07" db="EMBL/GenBank/DDBJ databases">
        <title>Hymenobacter sp. straun FUR1 Genome sequencing and assembly.</title>
        <authorList>
            <person name="Chhetri G."/>
        </authorList>
    </citation>
    <scope>NUCLEOTIDE SEQUENCE [LARGE SCALE GENOMIC DNA]</scope>
    <source>
        <strain evidence="1 2">Fur1</strain>
    </source>
</reference>
<evidence type="ECO:0000313" key="2">
    <source>
        <dbReference type="Proteomes" id="UP000317624"/>
    </source>
</evidence>
<dbReference type="Proteomes" id="UP000317624">
    <property type="component" value="Unassembled WGS sequence"/>
</dbReference>
<dbReference type="OrthoDB" id="7004036at2"/>
<protein>
    <submittedName>
        <fullName evidence="1">Uncharacterized protein</fullName>
    </submittedName>
</protein>
<name>A0A558BVS0_9BACT</name>
<dbReference type="RefSeq" id="WP_144848827.1">
    <property type="nucleotide sequence ID" value="NZ_VMRJ01000003.1"/>
</dbReference>
<organism evidence="1 2">
    <name type="scientific">Hymenobacter setariae</name>
    <dbReference type="NCBI Taxonomy" id="2594794"/>
    <lineage>
        <taxon>Bacteria</taxon>
        <taxon>Pseudomonadati</taxon>
        <taxon>Bacteroidota</taxon>
        <taxon>Cytophagia</taxon>
        <taxon>Cytophagales</taxon>
        <taxon>Hymenobacteraceae</taxon>
        <taxon>Hymenobacter</taxon>
    </lineage>
</organism>
<evidence type="ECO:0000313" key="1">
    <source>
        <dbReference type="EMBL" id="TVT40618.1"/>
    </source>
</evidence>